<feature type="transmembrane region" description="Helical" evidence="2">
    <location>
        <begin position="185"/>
        <end position="205"/>
    </location>
</feature>
<reference evidence="4" key="2">
    <citation type="submission" date="2025-08" db="UniProtKB">
        <authorList>
            <consortium name="RefSeq"/>
        </authorList>
    </citation>
    <scope>IDENTIFICATION</scope>
</reference>
<keyword evidence="2" id="KW-0812">Transmembrane</keyword>
<dbReference type="GO" id="GO:0016730">
    <property type="term" value="F:oxidoreductase activity, acting on iron-sulfur proteins as donors"/>
    <property type="evidence" value="ECO:0007669"/>
    <property type="project" value="InterPro"/>
</dbReference>
<feature type="compositionally biased region" description="Basic and acidic residues" evidence="1">
    <location>
        <begin position="525"/>
        <end position="536"/>
    </location>
</feature>
<dbReference type="PANTHER" id="PTHR31032:SF2">
    <property type="entry name" value="PGR5-LIKE A PROTEIN"/>
    <property type="match status" value="1"/>
</dbReference>
<keyword evidence="2" id="KW-1133">Transmembrane helix</keyword>
<feature type="compositionally biased region" description="Polar residues" evidence="1">
    <location>
        <begin position="290"/>
        <end position="308"/>
    </location>
</feature>
<reference evidence="3" key="1">
    <citation type="journal article" date="2015" name="Nat. Genet.">
        <title>The pineapple genome and the evolution of CAM photosynthesis.</title>
        <authorList>
            <person name="Ming R."/>
            <person name="VanBuren R."/>
            <person name="Wai C.M."/>
            <person name="Tang H."/>
            <person name="Schatz M.C."/>
            <person name="Bowers J.E."/>
            <person name="Lyons E."/>
            <person name="Wang M.L."/>
            <person name="Chen J."/>
            <person name="Biggers E."/>
            <person name="Zhang J."/>
            <person name="Huang L."/>
            <person name="Zhang L."/>
            <person name="Miao W."/>
            <person name="Zhang J."/>
            <person name="Ye Z."/>
            <person name="Miao C."/>
            <person name="Lin Z."/>
            <person name="Wang H."/>
            <person name="Zhou H."/>
            <person name="Yim W.C."/>
            <person name="Priest H.D."/>
            <person name="Zheng C."/>
            <person name="Woodhouse M."/>
            <person name="Edger P.P."/>
            <person name="Guyot R."/>
            <person name="Guo H.B."/>
            <person name="Guo H."/>
            <person name="Zheng G."/>
            <person name="Singh R."/>
            <person name="Sharma A."/>
            <person name="Min X."/>
            <person name="Zheng Y."/>
            <person name="Lee H."/>
            <person name="Gurtowski J."/>
            <person name="Sedlazeck F.J."/>
            <person name="Harkess A."/>
            <person name="McKain M.R."/>
            <person name="Liao Z."/>
            <person name="Fang J."/>
            <person name="Liu J."/>
            <person name="Zhang X."/>
            <person name="Zhang Q."/>
            <person name="Hu W."/>
            <person name="Qin Y."/>
            <person name="Wang K."/>
            <person name="Chen L.Y."/>
            <person name="Shirley N."/>
            <person name="Lin Y.R."/>
            <person name="Liu L.Y."/>
            <person name="Hernandez A.G."/>
            <person name="Wright C.L."/>
            <person name="Bulone V."/>
            <person name="Tuskan G.A."/>
            <person name="Heath K."/>
            <person name="Zee F."/>
            <person name="Moore P.H."/>
            <person name="Sunkar R."/>
            <person name="Leebens-Mack J.H."/>
            <person name="Mockler T."/>
            <person name="Bennetzen J.L."/>
            <person name="Freeling M."/>
            <person name="Sankoff D."/>
            <person name="Paterson A.H."/>
            <person name="Zhu X."/>
            <person name="Yang X."/>
            <person name="Smith J.A."/>
            <person name="Cushman J.C."/>
            <person name="Paull R.E."/>
            <person name="Yu Q."/>
        </authorList>
    </citation>
    <scope>NUCLEOTIDE SEQUENCE [LARGE SCALE GENOMIC DNA]</scope>
    <source>
        <strain evidence="3">cv. F153</strain>
    </source>
</reference>
<name>A0A6P5GG97_ANACO</name>
<evidence type="ECO:0000313" key="4">
    <source>
        <dbReference type="RefSeq" id="XP_020107666.1"/>
    </source>
</evidence>
<feature type="transmembrane region" description="Helical" evidence="2">
    <location>
        <begin position="141"/>
        <end position="165"/>
    </location>
</feature>
<protein>
    <submittedName>
        <fullName evidence="4">Uncharacterized protein LOC109723649</fullName>
    </submittedName>
</protein>
<dbReference type="OrthoDB" id="567232at2759"/>
<gene>
    <name evidence="4" type="primary">LOC109723649</name>
</gene>
<dbReference type="InterPro" id="IPR039987">
    <property type="entry name" value="PGRL1"/>
</dbReference>
<dbReference type="GO" id="GO:0009535">
    <property type="term" value="C:chloroplast thylakoid membrane"/>
    <property type="evidence" value="ECO:0007669"/>
    <property type="project" value="InterPro"/>
</dbReference>
<organism evidence="3 4">
    <name type="scientific">Ananas comosus</name>
    <name type="common">Pineapple</name>
    <name type="synonym">Ananas ananas</name>
    <dbReference type="NCBI Taxonomy" id="4615"/>
    <lineage>
        <taxon>Eukaryota</taxon>
        <taxon>Viridiplantae</taxon>
        <taxon>Streptophyta</taxon>
        <taxon>Embryophyta</taxon>
        <taxon>Tracheophyta</taxon>
        <taxon>Spermatophyta</taxon>
        <taxon>Magnoliopsida</taxon>
        <taxon>Liliopsida</taxon>
        <taxon>Poales</taxon>
        <taxon>Bromeliaceae</taxon>
        <taxon>Bromelioideae</taxon>
        <taxon>Ananas</taxon>
    </lineage>
</organism>
<dbReference type="PANTHER" id="PTHR31032">
    <property type="entry name" value="PGR5-LIKE PROTEIN 1B, CHLOROPLASTIC"/>
    <property type="match status" value="1"/>
</dbReference>
<evidence type="ECO:0000313" key="3">
    <source>
        <dbReference type="Proteomes" id="UP000515123"/>
    </source>
</evidence>
<sequence length="554" mass="61805">MPSSRSTALRLRHTPATAPAPVILSGRWLRIRIRAPDGCGGRRRSSSPVAALTAEGPSCLFVGPIDTASKELLEALYRQACDSYYSGKPLIGDDMFDKVELKLRLYGSKSVVKYPRCSLRRQSTYADAEEDPSQVLALASIWLLLLLFGISAFLVPTIYTTILAFEDTFGARYALHYEKSPIEMLTVVNGMLLIGLGYLVGYPVASASVQALQRLWRNDLVALKGSCPNCGEEVFAFVRTEKSNQEPHRAECHVCESILEYRTKVEVGQMRRQGQYADPGMNPMVAAQMQQHMSAQRLQQLSGNSQYSGRDPMQPGEDHQYNLSKMEGQWQWHRDGSKDSSELPPYAYNEGQGTDGARSLYESQRLDSKQPSKDPRAQARHNEMEAGREDNILPQTYEGLEQKFLNDVVKLSKELHDAEDAENARHRERLGEINAQYQEKLIALRARQATRREEFLRKESQARLLQYQQASMQNYQNSAGPSEAQGFSSAAATAAAAAAAGSAYAELQRDYASAGHYESYGQRSEVGRGGRGRGFEPRGQYSGGRGYNSDNRYY</sequence>
<feature type="compositionally biased region" description="Basic and acidic residues" evidence="1">
    <location>
        <begin position="332"/>
        <end position="341"/>
    </location>
</feature>
<dbReference type="GeneID" id="109723649"/>
<dbReference type="RefSeq" id="XP_020107666.1">
    <property type="nucleotide sequence ID" value="XM_020252077.1"/>
</dbReference>
<proteinExistence type="predicted"/>
<dbReference type="GO" id="GO:0009773">
    <property type="term" value="P:photosynthetic electron transport in photosystem I"/>
    <property type="evidence" value="ECO:0007669"/>
    <property type="project" value="InterPro"/>
</dbReference>
<dbReference type="Proteomes" id="UP000515123">
    <property type="component" value="Linkage group 18"/>
</dbReference>
<keyword evidence="2" id="KW-0472">Membrane</keyword>
<feature type="compositionally biased region" description="Basic and acidic residues" evidence="1">
    <location>
        <begin position="364"/>
        <end position="391"/>
    </location>
</feature>
<feature type="region of interest" description="Disordered" evidence="1">
    <location>
        <begin position="516"/>
        <end position="554"/>
    </location>
</feature>
<feature type="region of interest" description="Disordered" evidence="1">
    <location>
        <begin position="290"/>
        <end position="392"/>
    </location>
</feature>
<evidence type="ECO:0000256" key="2">
    <source>
        <dbReference type="SAM" id="Phobius"/>
    </source>
</evidence>
<accession>A0A6P5GG97</accession>
<evidence type="ECO:0000256" key="1">
    <source>
        <dbReference type="SAM" id="MobiDB-lite"/>
    </source>
</evidence>
<keyword evidence="3" id="KW-1185">Reference proteome</keyword>
<dbReference type="AlphaFoldDB" id="A0A6P5GG97"/>